<feature type="transmembrane region" description="Helical" evidence="6">
    <location>
        <begin position="425"/>
        <end position="446"/>
    </location>
</feature>
<evidence type="ECO:0000256" key="3">
    <source>
        <dbReference type="ARBA" id="ARBA00022692"/>
    </source>
</evidence>
<feature type="transmembrane region" description="Helical" evidence="6">
    <location>
        <begin position="305"/>
        <end position="325"/>
    </location>
</feature>
<keyword evidence="2" id="KW-0813">Transport</keyword>
<keyword evidence="3 6" id="KW-0812">Transmembrane</keyword>
<dbReference type="PANTHER" id="PTHR23511">
    <property type="entry name" value="SYNAPTIC VESICLE GLYCOPROTEIN 2"/>
    <property type="match status" value="1"/>
</dbReference>
<keyword evidence="4 6" id="KW-1133">Transmembrane helix</keyword>
<proteinExistence type="predicted"/>
<dbReference type="InterPro" id="IPR036259">
    <property type="entry name" value="MFS_trans_sf"/>
</dbReference>
<dbReference type="GO" id="GO:0022857">
    <property type="term" value="F:transmembrane transporter activity"/>
    <property type="evidence" value="ECO:0007669"/>
    <property type="project" value="InterPro"/>
</dbReference>
<dbReference type="InterPro" id="IPR005829">
    <property type="entry name" value="Sugar_transporter_CS"/>
</dbReference>
<dbReference type="InterPro" id="IPR005828">
    <property type="entry name" value="MFS_sugar_transport-like"/>
</dbReference>
<evidence type="ECO:0000256" key="1">
    <source>
        <dbReference type="ARBA" id="ARBA00004141"/>
    </source>
</evidence>
<feature type="transmembrane region" description="Helical" evidence="6">
    <location>
        <begin position="145"/>
        <end position="171"/>
    </location>
</feature>
<feature type="transmembrane region" description="Helical" evidence="6">
    <location>
        <begin position="332"/>
        <end position="352"/>
    </location>
</feature>
<evidence type="ECO:0000259" key="7">
    <source>
        <dbReference type="PROSITE" id="PS50850"/>
    </source>
</evidence>
<evidence type="ECO:0000256" key="2">
    <source>
        <dbReference type="ARBA" id="ARBA00022448"/>
    </source>
</evidence>
<feature type="transmembrane region" description="Helical" evidence="6">
    <location>
        <begin position="397"/>
        <end position="419"/>
    </location>
</feature>
<dbReference type="GO" id="GO:0016020">
    <property type="term" value="C:membrane"/>
    <property type="evidence" value="ECO:0007669"/>
    <property type="project" value="UniProtKB-SubCell"/>
</dbReference>
<evidence type="ECO:0000256" key="6">
    <source>
        <dbReference type="SAM" id="Phobius"/>
    </source>
</evidence>
<dbReference type="AlphaFoldDB" id="A0A6J6Q4K4"/>
<feature type="transmembrane region" description="Helical" evidence="6">
    <location>
        <begin position="88"/>
        <end position="106"/>
    </location>
</feature>
<dbReference type="Gene3D" id="1.20.1250.20">
    <property type="entry name" value="MFS general substrate transporter like domains"/>
    <property type="match status" value="1"/>
</dbReference>
<protein>
    <submittedName>
        <fullName evidence="8">Unannotated protein</fullName>
    </submittedName>
</protein>
<feature type="domain" description="Major facilitator superfamily (MFS) profile" evidence="7">
    <location>
        <begin position="21"/>
        <end position="451"/>
    </location>
</feature>
<organism evidence="8">
    <name type="scientific">freshwater metagenome</name>
    <dbReference type="NCBI Taxonomy" id="449393"/>
    <lineage>
        <taxon>unclassified sequences</taxon>
        <taxon>metagenomes</taxon>
        <taxon>ecological metagenomes</taxon>
    </lineage>
</organism>
<accession>A0A6J6Q4K4</accession>
<dbReference type="InterPro" id="IPR020846">
    <property type="entry name" value="MFS_dom"/>
</dbReference>
<dbReference type="EMBL" id="CAEZXS010000142">
    <property type="protein sequence ID" value="CAB4705716.1"/>
    <property type="molecule type" value="Genomic_DNA"/>
</dbReference>
<evidence type="ECO:0000256" key="5">
    <source>
        <dbReference type="ARBA" id="ARBA00023136"/>
    </source>
</evidence>
<dbReference type="PANTHER" id="PTHR23511:SF34">
    <property type="entry name" value="SYNAPTIC VESICLE GLYCOPROTEIN 2"/>
    <property type="match status" value="1"/>
</dbReference>
<feature type="transmembrane region" description="Helical" evidence="6">
    <location>
        <begin position="57"/>
        <end position="76"/>
    </location>
</feature>
<dbReference type="PROSITE" id="PS50850">
    <property type="entry name" value="MFS"/>
    <property type="match status" value="1"/>
</dbReference>
<evidence type="ECO:0000313" key="8">
    <source>
        <dbReference type="EMBL" id="CAB4705716.1"/>
    </source>
</evidence>
<dbReference type="Pfam" id="PF00083">
    <property type="entry name" value="Sugar_tr"/>
    <property type="match status" value="1"/>
</dbReference>
<feature type="transmembrane region" description="Helical" evidence="6">
    <location>
        <begin position="264"/>
        <end position="285"/>
    </location>
</feature>
<dbReference type="PROSITE" id="PS00217">
    <property type="entry name" value="SUGAR_TRANSPORT_2"/>
    <property type="match status" value="1"/>
</dbReference>
<evidence type="ECO:0000256" key="4">
    <source>
        <dbReference type="ARBA" id="ARBA00022989"/>
    </source>
</evidence>
<sequence length="463" mass="48676">MGTQLDTLLNEAPMTNKHWRVWLLAATGIMLDGFDFFIIGVASPLIAEDLGASPRQIGLVSAAAIVGAIFGAFGLGRLTDRIGRKLAFRLDLGLFVVFALLSGVAWSIPSLIAFRFILGIGVGADYPISAAYIAEIAPARHRVRLLVGAFSFQAVGQVLGALVGLTILIVFDSVSSWRYMLAFGAVPAVLIILLRRGVPESPKWLAAQGEHEEAAEVASMFVGHKVEASMIQADTEDAAETAGSYRELFQGGLRRLTILTTIPWFLMDIATYGIGVFTPVIIATLAIQGDGSTLSDAISSTEGAVFIDLFLIVGFAVALVLITRFRHTTMQIAGFLAMGLGLLTLAFSTTFPEDSMRSLVLVFAGFIVFNICMNAGPNSTTFLLPAEVFPTRVRATGHGLATAAGKTGAAVGVFFFPILEADLGLGVLLPLIAAGCVLAAIVTAVARIGVVASDGVFAGQSPP</sequence>
<name>A0A6J6Q4K4_9ZZZZ</name>
<feature type="transmembrane region" description="Helical" evidence="6">
    <location>
        <begin position="21"/>
        <end position="45"/>
    </location>
</feature>
<comment type="subcellular location">
    <subcellularLocation>
        <location evidence="1">Membrane</location>
        <topology evidence="1">Multi-pass membrane protein</topology>
    </subcellularLocation>
</comment>
<reference evidence="8" key="1">
    <citation type="submission" date="2020-05" db="EMBL/GenBank/DDBJ databases">
        <authorList>
            <person name="Chiriac C."/>
            <person name="Salcher M."/>
            <person name="Ghai R."/>
            <person name="Kavagutti S V."/>
        </authorList>
    </citation>
    <scope>NUCLEOTIDE SEQUENCE</scope>
</reference>
<feature type="transmembrane region" description="Helical" evidence="6">
    <location>
        <begin position="177"/>
        <end position="194"/>
    </location>
</feature>
<feature type="transmembrane region" description="Helical" evidence="6">
    <location>
        <begin position="358"/>
        <end position="376"/>
    </location>
</feature>
<keyword evidence="5 6" id="KW-0472">Membrane</keyword>
<gene>
    <name evidence="8" type="ORF">UFOPK2582_01163</name>
</gene>
<feature type="transmembrane region" description="Helical" evidence="6">
    <location>
        <begin position="112"/>
        <end position="133"/>
    </location>
</feature>
<dbReference type="SUPFAM" id="SSF103473">
    <property type="entry name" value="MFS general substrate transporter"/>
    <property type="match status" value="1"/>
</dbReference>